<accession>A0A3R5UUT1</accession>
<dbReference type="Proteomes" id="UP000287701">
    <property type="component" value="Chromosome"/>
</dbReference>
<sequence>MQKKKKSFAINKGIGRTVEFKGLKAQYLFIFAGGLLGVLLLTMILYIVGVSPYITMGLGVLLASLVIWQTFSLNRKYGEHGLMKIAANRRHPKYLIHRKAVRRFIQPTNSHTHEKYIQNSNLGK</sequence>
<organism evidence="2 3">
    <name type="scientific">Ornithobacterium rhinotracheale</name>
    <dbReference type="NCBI Taxonomy" id="28251"/>
    <lineage>
        <taxon>Bacteria</taxon>
        <taxon>Pseudomonadati</taxon>
        <taxon>Bacteroidota</taxon>
        <taxon>Flavobacteriia</taxon>
        <taxon>Flavobacteriales</taxon>
        <taxon>Weeksellaceae</taxon>
        <taxon>Ornithobacterium</taxon>
    </lineage>
</organism>
<feature type="transmembrane region" description="Helical" evidence="1">
    <location>
        <begin position="27"/>
        <end position="47"/>
    </location>
</feature>
<keyword evidence="1" id="KW-0472">Membrane</keyword>
<dbReference type="EMBL" id="CP035107">
    <property type="protein sequence ID" value="QAR30266.1"/>
    <property type="molecule type" value="Genomic_DNA"/>
</dbReference>
<dbReference type="OrthoDB" id="1273979at2"/>
<dbReference type="InterPro" id="IPR025407">
    <property type="entry name" value="DUF4133"/>
</dbReference>
<dbReference type="AlphaFoldDB" id="A0A3R5UUT1"/>
<keyword evidence="1" id="KW-1133">Transmembrane helix</keyword>
<name>A0A3R5UUT1_ORNRH</name>
<feature type="transmembrane region" description="Helical" evidence="1">
    <location>
        <begin position="53"/>
        <end position="74"/>
    </location>
</feature>
<dbReference type="Pfam" id="PF13571">
    <property type="entry name" value="DUF4133"/>
    <property type="match status" value="1"/>
</dbReference>
<keyword evidence="1" id="KW-0812">Transmembrane</keyword>
<gene>
    <name evidence="2" type="ORF">EQP59_02270</name>
</gene>
<dbReference type="RefSeq" id="WP_128500767.1">
    <property type="nucleotide sequence ID" value="NZ_CP035107.1"/>
</dbReference>
<evidence type="ECO:0000313" key="3">
    <source>
        <dbReference type="Proteomes" id="UP000287701"/>
    </source>
</evidence>
<evidence type="ECO:0000256" key="1">
    <source>
        <dbReference type="SAM" id="Phobius"/>
    </source>
</evidence>
<proteinExistence type="predicted"/>
<evidence type="ECO:0000313" key="2">
    <source>
        <dbReference type="EMBL" id="QAR30266.1"/>
    </source>
</evidence>
<protein>
    <submittedName>
        <fullName evidence="2">DUF4133 domain-containing protein</fullName>
    </submittedName>
</protein>
<reference evidence="2 3" key="1">
    <citation type="submission" date="2019-01" db="EMBL/GenBank/DDBJ databases">
        <title>Whole Genome of Ornithobacterium rhinotracheale FARPER-174b.</title>
        <authorList>
            <person name="Tataje-Lavanda L.A."/>
            <person name="Montalvan A."/>
            <person name="Montesinos R."/>
            <person name="Zimic M."/>
            <person name="Fernandez-Sanchez M."/>
            <person name="Fernandez-Diaz M."/>
        </authorList>
    </citation>
    <scope>NUCLEOTIDE SEQUENCE [LARGE SCALE GENOMIC DNA]</scope>
    <source>
        <strain evidence="2 3">FARPER-174b</strain>
    </source>
</reference>